<dbReference type="InterPro" id="IPR029032">
    <property type="entry name" value="AhpD-like"/>
</dbReference>
<accession>A0ABX5B0I9</accession>
<dbReference type="PANTHER" id="PTHR35446">
    <property type="entry name" value="SI:CH211-175M2.5"/>
    <property type="match status" value="1"/>
</dbReference>
<reference evidence="1 2" key="1">
    <citation type="submission" date="2014-04" db="EMBL/GenBank/DDBJ databases">
        <title>Whole genome sequence of 'Brachyspira hampsonii' D13-03603F2.</title>
        <authorList>
            <person name="Patterson A.H."/>
            <person name="Chaban B."/>
            <person name="Fernando C."/>
            <person name="Harding J.C."/>
            <person name="Hill J.E."/>
        </authorList>
    </citation>
    <scope>NUCLEOTIDE SEQUENCE [LARGE SCALE GENOMIC DNA]</scope>
    <source>
        <strain evidence="1 2">D13-03603F2</strain>
    </source>
</reference>
<dbReference type="PANTHER" id="PTHR35446:SF2">
    <property type="entry name" value="CARBOXYMUCONOLACTONE DECARBOXYLASE-LIKE DOMAIN-CONTAINING PROTEIN"/>
    <property type="match status" value="1"/>
</dbReference>
<organism evidence="1 2">
    <name type="scientific">Brachyspira murdochii</name>
    <dbReference type="NCBI Taxonomy" id="84378"/>
    <lineage>
        <taxon>Bacteria</taxon>
        <taxon>Pseudomonadati</taxon>
        <taxon>Spirochaetota</taxon>
        <taxon>Spirochaetia</taxon>
        <taxon>Brachyspirales</taxon>
        <taxon>Brachyspiraceae</taxon>
        <taxon>Brachyspira</taxon>
    </lineage>
</organism>
<keyword evidence="2" id="KW-1185">Reference proteome</keyword>
<dbReference type="SUPFAM" id="SSF69118">
    <property type="entry name" value="AhpD-like"/>
    <property type="match status" value="1"/>
</dbReference>
<evidence type="ECO:0000313" key="2">
    <source>
        <dbReference type="Proteomes" id="UP000238924"/>
    </source>
</evidence>
<name>A0ABX5B0I9_9SPIR</name>
<dbReference type="RefSeq" id="WP_013113057.1">
    <property type="nucleotide sequence ID" value="NZ_JAWLPZ010000007.1"/>
</dbReference>
<evidence type="ECO:0000313" key="1">
    <source>
        <dbReference type="EMBL" id="PPS20656.1"/>
    </source>
</evidence>
<gene>
    <name evidence="1" type="ORF">DJ52_15540</name>
</gene>
<dbReference type="Proteomes" id="UP000238924">
    <property type="component" value="Unassembled WGS sequence"/>
</dbReference>
<dbReference type="Gene3D" id="1.20.1290.10">
    <property type="entry name" value="AhpD-like"/>
    <property type="match status" value="1"/>
</dbReference>
<sequence length="185" mass="21021">MARVKFMEYEEAQGKVKEAFDYQLKKSGNVTNMKKALLNDYATYEAFMGWYTSFDRLVEVVGKRAAMILAHSVSTTNGCMLCSLFFIRDLKAIGEDPKNLKLDEKEQLLSQLGMQMVKDPNAVSDELINNLKKHFNDSEIVTIVGFAAQMMATNNFNAVLKIDLDESLVPIQGEFEKETWRAKNN</sequence>
<protein>
    <submittedName>
        <fullName evidence="1">Membrane protein</fullName>
    </submittedName>
</protein>
<proteinExistence type="predicted"/>
<comment type="caution">
    <text evidence="1">The sequence shown here is derived from an EMBL/GenBank/DDBJ whole genome shotgun (WGS) entry which is preliminary data.</text>
</comment>
<dbReference type="EMBL" id="JJMJ01000280">
    <property type="protein sequence ID" value="PPS20656.1"/>
    <property type="molecule type" value="Genomic_DNA"/>
</dbReference>